<protein>
    <recommendedName>
        <fullName evidence="3">Lipoprotein</fullName>
    </recommendedName>
</protein>
<comment type="caution">
    <text evidence="1">The sequence shown here is derived from an EMBL/GenBank/DDBJ whole genome shotgun (WGS) entry which is preliminary data.</text>
</comment>
<sequence>MKRKYRYLPLFALAIVLSCQTPELQPEPEPDLSRPVQITSADPMLVELICKRVLCGPGPVLDIHLEIKETSHDLFRNNGLSLLTLTTGLFVSHSATVDYALTLDLNPTRINEGTLHVRDGYWFVLPFYAGFAGTNMGTILNGYRDPKHLQRYCLDERPGQLREFFDGDRDQICDEYRRFLQVTLDSLWPELEPMLAYLPSDPLLKRVRTGGL</sequence>
<dbReference type="AlphaFoldDB" id="A0A833H453"/>
<evidence type="ECO:0000313" key="1">
    <source>
        <dbReference type="EMBL" id="KAB2934411.1"/>
    </source>
</evidence>
<organism evidence="1 2">
    <name type="scientific">Leptonema illini</name>
    <dbReference type="NCBI Taxonomy" id="183"/>
    <lineage>
        <taxon>Bacteria</taxon>
        <taxon>Pseudomonadati</taxon>
        <taxon>Spirochaetota</taxon>
        <taxon>Spirochaetia</taxon>
        <taxon>Leptospirales</taxon>
        <taxon>Leptospiraceae</taxon>
        <taxon>Leptonema</taxon>
    </lineage>
</organism>
<dbReference type="EMBL" id="WBUI01000003">
    <property type="protein sequence ID" value="KAB2934411.1"/>
    <property type="molecule type" value="Genomic_DNA"/>
</dbReference>
<name>A0A833H453_9LEPT</name>
<evidence type="ECO:0000313" key="2">
    <source>
        <dbReference type="Proteomes" id="UP000460298"/>
    </source>
</evidence>
<dbReference type="PROSITE" id="PS51257">
    <property type="entry name" value="PROKAR_LIPOPROTEIN"/>
    <property type="match status" value="1"/>
</dbReference>
<evidence type="ECO:0008006" key="3">
    <source>
        <dbReference type="Google" id="ProtNLM"/>
    </source>
</evidence>
<dbReference type="Proteomes" id="UP000460298">
    <property type="component" value="Unassembled WGS sequence"/>
</dbReference>
<accession>A0A833H453</accession>
<reference evidence="1 2" key="1">
    <citation type="submission" date="2019-10" db="EMBL/GenBank/DDBJ databases">
        <title>Extracellular Electron Transfer in a Candidatus Methanoperedens spp. Enrichment Culture.</title>
        <authorList>
            <person name="Berger S."/>
            <person name="Rangel Shaw D."/>
            <person name="Berben T."/>
            <person name="In 'T Zandt M."/>
            <person name="Frank J."/>
            <person name="Reimann J."/>
            <person name="Jetten M.S.M."/>
            <person name="Welte C.U."/>
        </authorList>
    </citation>
    <scope>NUCLEOTIDE SEQUENCE [LARGE SCALE GENOMIC DNA]</scope>
    <source>
        <strain evidence="1">SB12</strain>
    </source>
</reference>
<proteinExistence type="predicted"/>
<gene>
    <name evidence="1" type="ORF">F9K24_05130</name>
</gene>